<dbReference type="PANTHER" id="PTHR21071">
    <property type="entry name" value="UDP-N-ACETYLENOLPYRUVOYLGLUCOSAMINE REDUCTASE"/>
    <property type="match status" value="1"/>
</dbReference>
<dbReference type="STRING" id="1794912.AXX12_02180"/>
<gene>
    <name evidence="16 18" type="primary">murB</name>
    <name evidence="18" type="ORF">AXX12_02180</name>
</gene>
<dbReference type="InterPro" id="IPR036318">
    <property type="entry name" value="FAD-bd_PCMH-like_sf"/>
</dbReference>
<evidence type="ECO:0000256" key="12">
    <source>
        <dbReference type="ARBA" id="ARBA00023002"/>
    </source>
</evidence>
<dbReference type="NCBIfam" id="NF010480">
    <property type="entry name" value="PRK13905.1"/>
    <property type="match status" value="1"/>
</dbReference>
<dbReference type="GO" id="GO:0008762">
    <property type="term" value="F:UDP-N-acetylmuramate dehydrogenase activity"/>
    <property type="evidence" value="ECO:0007669"/>
    <property type="project" value="UniProtKB-UniRule"/>
</dbReference>
<evidence type="ECO:0000256" key="14">
    <source>
        <dbReference type="ARBA" id="ARBA00023316"/>
    </source>
</evidence>
<feature type="active site" evidence="16">
    <location>
        <position position="183"/>
    </location>
</feature>
<dbReference type="InterPro" id="IPR016166">
    <property type="entry name" value="FAD-bd_PCMH"/>
</dbReference>
<dbReference type="GO" id="GO:0008360">
    <property type="term" value="P:regulation of cell shape"/>
    <property type="evidence" value="ECO:0007669"/>
    <property type="project" value="UniProtKB-KW"/>
</dbReference>
<comment type="caution">
    <text evidence="18">The sequence shown here is derived from an EMBL/GenBank/DDBJ whole genome shotgun (WGS) entry which is preliminary data.</text>
</comment>
<evidence type="ECO:0000256" key="8">
    <source>
        <dbReference type="ARBA" id="ARBA00022827"/>
    </source>
</evidence>
<keyword evidence="9 16" id="KW-0521">NADP</keyword>
<dbReference type="UniPathway" id="UPA00219"/>
<sequence>MFLQKNEQTAFFEKLSIIISDPERVLRDEPMVNHTTFRIGGPADWLVLPASVEEITAVLAVAKAAAVPVTVLGRGSNVLVSDKGIRGLVLRLGKHMSRIRHEGTTLFAGAGASLGDVSRYAAKLSLTGLEFAIGIPGTIGGAVFMNAGAYEGEMRQVVSAVTAICPDGGLARYCGEALAFSYRHSVFSDNKCLICEVELQLTPGDETAIRAKMDECTFRRNSKQPVELPSAGSVFKRPPGYYAGTLIEQTGLKGLTVGGAQVSEKHAGFIVNIGGATASDVMNLIREVQSRVYEKFSVRLEPEVRQIGEP</sequence>
<evidence type="ECO:0000313" key="19">
    <source>
        <dbReference type="Proteomes" id="UP000076268"/>
    </source>
</evidence>
<dbReference type="PANTHER" id="PTHR21071:SF4">
    <property type="entry name" value="UDP-N-ACETYLENOLPYRUVOYLGLUCOSAMINE REDUCTASE"/>
    <property type="match status" value="1"/>
</dbReference>
<dbReference type="InterPro" id="IPR003170">
    <property type="entry name" value="MurB"/>
</dbReference>
<comment type="function">
    <text evidence="2 16">Cell wall formation.</text>
</comment>
<dbReference type="InterPro" id="IPR016167">
    <property type="entry name" value="FAD-bd_PCMH_sub1"/>
</dbReference>
<comment type="cofactor">
    <cofactor evidence="1 16">
        <name>FAD</name>
        <dbReference type="ChEBI" id="CHEBI:57692"/>
    </cofactor>
</comment>
<dbReference type="PROSITE" id="PS51387">
    <property type="entry name" value="FAD_PCMH"/>
    <property type="match status" value="1"/>
</dbReference>
<dbReference type="InterPro" id="IPR006094">
    <property type="entry name" value="Oxid_FAD_bind_N"/>
</dbReference>
<feature type="active site" description="Proton donor" evidence="16">
    <location>
        <position position="233"/>
    </location>
</feature>
<dbReference type="InterPro" id="IPR011601">
    <property type="entry name" value="MurB_C"/>
</dbReference>
<comment type="pathway">
    <text evidence="4 16">Cell wall biogenesis; peptidoglycan biosynthesis.</text>
</comment>
<dbReference type="AlphaFoldDB" id="A0A154BUQ6"/>
<dbReference type="Gene3D" id="3.30.465.10">
    <property type="match status" value="1"/>
</dbReference>
<keyword evidence="19" id="KW-1185">Reference proteome</keyword>
<accession>A0A154BUQ6</accession>
<dbReference type="SUPFAM" id="SSF56176">
    <property type="entry name" value="FAD-binding/transporter-associated domain-like"/>
    <property type="match status" value="1"/>
</dbReference>
<evidence type="ECO:0000256" key="9">
    <source>
        <dbReference type="ARBA" id="ARBA00022857"/>
    </source>
</evidence>
<keyword evidence="13 16" id="KW-0131">Cell cycle</keyword>
<dbReference type="EMBL" id="LSGP01000013">
    <property type="protein sequence ID" value="KYZ77595.1"/>
    <property type="molecule type" value="Genomic_DNA"/>
</dbReference>
<keyword evidence="10 16" id="KW-0133">Cell shape</keyword>
<dbReference type="HAMAP" id="MF_00037">
    <property type="entry name" value="MurB"/>
    <property type="match status" value="1"/>
</dbReference>
<evidence type="ECO:0000256" key="5">
    <source>
        <dbReference type="ARBA" id="ARBA00022490"/>
    </source>
</evidence>
<dbReference type="Gene3D" id="3.30.43.10">
    <property type="entry name" value="Uridine Diphospho-n-acetylenolpyruvylglucosamine Reductase, domain 2"/>
    <property type="match status" value="1"/>
</dbReference>
<evidence type="ECO:0000256" key="15">
    <source>
        <dbReference type="ARBA" id="ARBA00048914"/>
    </source>
</evidence>
<dbReference type="Pfam" id="PF01565">
    <property type="entry name" value="FAD_binding_4"/>
    <property type="match status" value="1"/>
</dbReference>
<evidence type="ECO:0000259" key="17">
    <source>
        <dbReference type="PROSITE" id="PS51387"/>
    </source>
</evidence>
<evidence type="ECO:0000256" key="3">
    <source>
        <dbReference type="ARBA" id="ARBA00004496"/>
    </source>
</evidence>
<reference evidence="18 19" key="1">
    <citation type="submission" date="2016-02" db="EMBL/GenBank/DDBJ databases">
        <title>Anaerosporomusa subterraneum gen. nov., sp. nov., a spore-forming obligate anaerobe isolated from saprolite.</title>
        <authorList>
            <person name="Choi J.K."/>
            <person name="Shah M."/>
            <person name="Yee N."/>
        </authorList>
    </citation>
    <scope>NUCLEOTIDE SEQUENCE [LARGE SCALE GENOMIC DNA]</scope>
    <source>
        <strain evidence="18 19">RU4</strain>
    </source>
</reference>
<comment type="catalytic activity">
    <reaction evidence="15 16">
        <text>UDP-N-acetyl-alpha-D-muramate + NADP(+) = UDP-N-acetyl-3-O-(1-carboxyvinyl)-alpha-D-glucosamine + NADPH + H(+)</text>
        <dbReference type="Rhea" id="RHEA:12248"/>
        <dbReference type="ChEBI" id="CHEBI:15378"/>
        <dbReference type="ChEBI" id="CHEBI:57783"/>
        <dbReference type="ChEBI" id="CHEBI:58349"/>
        <dbReference type="ChEBI" id="CHEBI:68483"/>
        <dbReference type="ChEBI" id="CHEBI:70757"/>
        <dbReference type="EC" id="1.3.1.98"/>
    </reaction>
</comment>
<dbReference type="GO" id="GO:0071949">
    <property type="term" value="F:FAD binding"/>
    <property type="evidence" value="ECO:0007669"/>
    <property type="project" value="InterPro"/>
</dbReference>
<feature type="domain" description="FAD-binding PCMH-type" evidence="17">
    <location>
        <begin position="38"/>
        <end position="204"/>
    </location>
</feature>
<keyword evidence="8 16" id="KW-0274">FAD</keyword>
<protein>
    <recommendedName>
        <fullName evidence="16">UDP-N-acetylenolpyruvoylglucosamine reductase</fullName>
        <ecNumber evidence="16">1.3.1.98</ecNumber>
    </recommendedName>
    <alternativeName>
        <fullName evidence="16">UDP-N-acetylmuramate dehydrogenase</fullName>
    </alternativeName>
</protein>
<dbReference type="Gene3D" id="3.90.78.10">
    <property type="entry name" value="UDP-N-acetylenolpyruvoylglucosamine reductase, C-terminal domain"/>
    <property type="match status" value="1"/>
</dbReference>
<dbReference type="GO" id="GO:0051301">
    <property type="term" value="P:cell division"/>
    <property type="evidence" value="ECO:0007669"/>
    <property type="project" value="UniProtKB-KW"/>
</dbReference>
<evidence type="ECO:0000256" key="2">
    <source>
        <dbReference type="ARBA" id="ARBA00003921"/>
    </source>
</evidence>
<keyword evidence="12 16" id="KW-0560">Oxidoreductase</keyword>
<keyword evidence="7 16" id="KW-0285">Flavoprotein</keyword>
<evidence type="ECO:0000256" key="4">
    <source>
        <dbReference type="ARBA" id="ARBA00004752"/>
    </source>
</evidence>
<dbReference type="GO" id="GO:0071555">
    <property type="term" value="P:cell wall organization"/>
    <property type="evidence" value="ECO:0007669"/>
    <property type="project" value="UniProtKB-KW"/>
</dbReference>
<keyword evidence="6 16" id="KW-0132">Cell division</keyword>
<evidence type="ECO:0000256" key="16">
    <source>
        <dbReference type="HAMAP-Rule" id="MF_00037"/>
    </source>
</evidence>
<name>A0A154BUQ6_ANASB</name>
<evidence type="ECO:0000256" key="13">
    <source>
        <dbReference type="ARBA" id="ARBA00023306"/>
    </source>
</evidence>
<dbReference type="NCBIfam" id="TIGR00179">
    <property type="entry name" value="murB"/>
    <property type="match status" value="1"/>
</dbReference>
<dbReference type="GO" id="GO:0009252">
    <property type="term" value="P:peptidoglycan biosynthetic process"/>
    <property type="evidence" value="ECO:0007669"/>
    <property type="project" value="UniProtKB-UniRule"/>
</dbReference>
<dbReference type="InterPro" id="IPR016169">
    <property type="entry name" value="FAD-bd_PCMH_sub2"/>
</dbReference>
<evidence type="ECO:0000256" key="7">
    <source>
        <dbReference type="ARBA" id="ARBA00022630"/>
    </source>
</evidence>
<dbReference type="InterPro" id="IPR036635">
    <property type="entry name" value="MurB_C_sf"/>
</dbReference>
<evidence type="ECO:0000256" key="6">
    <source>
        <dbReference type="ARBA" id="ARBA00022618"/>
    </source>
</evidence>
<proteinExistence type="inferred from homology"/>
<evidence type="ECO:0000313" key="18">
    <source>
        <dbReference type="EMBL" id="KYZ77595.1"/>
    </source>
</evidence>
<evidence type="ECO:0000256" key="10">
    <source>
        <dbReference type="ARBA" id="ARBA00022960"/>
    </source>
</evidence>
<dbReference type="Proteomes" id="UP000076268">
    <property type="component" value="Unassembled WGS sequence"/>
</dbReference>
<dbReference type="GO" id="GO:0005829">
    <property type="term" value="C:cytosol"/>
    <property type="evidence" value="ECO:0007669"/>
    <property type="project" value="TreeGrafter"/>
</dbReference>
<dbReference type="Pfam" id="PF02873">
    <property type="entry name" value="MurB_C"/>
    <property type="match status" value="1"/>
</dbReference>
<keyword evidence="14 16" id="KW-0961">Cell wall biogenesis/degradation</keyword>
<keyword evidence="11 16" id="KW-0573">Peptidoglycan synthesis</keyword>
<comment type="subcellular location">
    <subcellularLocation>
        <location evidence="3 16">Cytoplasm</location>
    </subcellularLocation>
</comment>
<keyword evidence="5 16" id="KW-0963">Cytoplasm</keyword>
<evidence type="ECO:0000256" key="11">
    <source>
        <dbReference type="ARBA" id="ARBA00022984"/>
    </source>
</evidence>
<dbReference type="SUPFAM" id="SSF56194">
    <property type="entry name" value="Uridine diphospho-N-Acetylenolpyruvylglucosamine reductase, MurB, C-terminal domain"/>
    <property type="match status" value="1"/>
</dbReference>
<comment type="similarity">
    <text evidence="16">Belongs to the MurB family.</text>
</comment>
<organism evidence="18 19">
    <name type="scientific">Anaerosporomusa subterranea</name>
    <dbReference type="NCBI Taxonomy" id="1794912"/>
    <lineage>
        <taxon>Bacteria</taxon>
        <taxon>Bacillati</taxon>
        <taxon>Bacillota</taxon>
        <taxon>Negativicutes</taxon>
        <taxon>Acetonemataceae</taxon>
        <taxon>Anaerosporomusa</taxon>
    </lineage>
</organism>
<evidence type="ECO:0000256" key="1">
    <source>
        <dbReference type="ARBA" id="ARBA00001974"/>
    </source>
</evidence>
<feature type="active site" evidence="16">
    <location>
        <position position="303"/>
    </location>
</feature>
<dbReference type="EC" id="1.3.1.98" evidence="16"/>